<protein>
    <submittedName>
        <fullName evidence="2">Uncharacterized protein</fullName>
    </submittedName>
</protein>
<feature type="compositionally biased region" description="Gly residues" evidence="1">
    <location>
        <begin position="259"/>
        <end position="273"/>
    </location>
</feature>
<feature type="region of interest" description="Disordered" evidence="1">
    <location>
        <begin position="1119"/>
        <end position="1141"/>
    </location>
</feature>
<feature type="region of interest" description="Disordered" evidence="1">
    <location>
        <begin position="1"/>
        <end position="103"/>
    </location>
</feature>
<feature type="region of interest" description="Disordered" evidence="1">
    <location>
        <begin position="209"/>
        <end position="278"/>
    </location>
</feature>
<dbReference type="Pfam" id="PF04910">
    <property type="entry name" value="Tcf25"/>
    <property type="match status" value="1"/>
</dbReference>
<dbReference type="AlphaFoldDB" id="A0A7S0JTN2"/>
<accession>A0A7S0JTN2</accession>
<feature type="compositionally biased region" description="Low complexity" evidence="1">
    <location>
        <begin position="242"/>
        <end position="252"/>
    </location>
</feature>
<dbReference type="PANTHER" id="PTHR22684:SF0">
    <property type="entry name" value="RIBOSOME QUALITY CONTROL COMPLEX SUBUNIT TCF25"/>
    <property type="match status" value="1"/>
</dbReference>
<evidence type="ECO:0000256" key="1">
    <source>
        <dbReference type="SAM" id="MobiDB-lite"/>
    </source>
</evidence>
<feature type="region of interest" description="Disordered" evidence="1">
    <location>
        <begin position="1075"/>
        <end position="1095"/>
    </location>
</feature>
<proteinExistence type="predicted"/>
<feature type="compositionally biased region" description="Basic residues" evidence="1">
    <location>
        <begin position="228"/>
        <end position="241"/>
    </location>
</feature>
<dbReference type="EMBL" id="HBET01006103">
    <property type="protein sequence ID" value="CAD8559743.1"/>
    <property type="molecule type" value="Transcribed_RNA"/>
</dbReference>
<feature type="compositionally biased region" description="Low complexity" evidence="1">
    <location>
        <begin position="91"/>
        <end position="103"/>
    </location>
</feature>
<sequence>MSTRHVRRLLEEQGRAGLESLGGDDADQSSSSEEDRPARASGFADLAGSDSEDDSEDDAPSSGLEEPAGRAGTSEGGSCARKQGKPRPSSKAKAPCSSSHADDGAAISDQALAAALREAGAFQEAEELLREAKLEAQGTAPTASTTTHVLDLPASIDEWLRPNAGGLEPGAEFLRIFGESSVRAARDERAADQAAGEVRDVAMVLNAAHNRPGQRGYEQPDTSGLTRAQRRRLERAQRRRGPQAGAAAAPGGSRRGRGRGGLTAGGAQGPGSGRRGRHRAAGLKLLGQDAFTRDGGLDDVPEPPAAAAGGLSMRLAASCDVEVAGAGGSASEFVFEHSPEYAELQRMYLAAVASYDIDAVFRLAGAAPHLVDANLQVCEYFRSIGKLDDAGKALRRALYALERAWHPAFRPWDVPCRLSFQVPQNRAMHTALWRNAQLVGRSGAARTAFSLVRLLRSMDPVRDPMRTALAFDYYALRAGALDSVVAMAHPDPGAGVARDAPSQSGRFFTWPSPASPLRRWTAGGGGVAPPLLPNCAFSRALALWRAALVASGQQIPLPLGGTLTKRQEDDTLAVAEAEPPSPGEGAIGGWLAINARRATRKAGLEIRGGGGDDALAADAAVASVMAAAVSSFCDKAHAASPDSAARLGVSAQLFSDPSAWSPIGAAARAVLLHPAAVLALLRELEISSTDTGTAHFGTDTRRGMGTDDADAAAREAPPEGIVVAGSEPAAGPAGRRATERPNPKAIATSVHTVAWQALGRPDVDGCVWAELFSHPFFVLAEREQEASEGAGEVAGSGAAGGRRFDARMGRLVRVFVTRQAALWKDSDALAMLHRAALAAAAAWEAASDADTTGSSEARPVEPAMPAVRSAWLTDSSKREALLGAAFGTAEHAAVCVALADAARTAAYVAGSAALEPPAAPAAAATGAEPGWESIPPLAHYAGAIRAEFSDEVKEVSDEELRAAAGADLPTTGVAAGTGMAEAEAGALGSRLEQLAGQGARLQVGGQDGQLLDVDELLSRAAAMGLSPEELVTAMQTAQLSEHAPVAAAASGALPVDTDPIAAFFQSLLPWVSAPTPHDEAGRPAIVSPSGRVPGELPQPASPIMAPVSDADLAAHLQAAEDFGYLDGEGGDDADASTDDEA</sequence>
<evidence type="ECO:0000313" key="2">
    <source>
        <dbReference type="EMBL" id="CAD8559743.1"/>
    </source>
</evidence>
<gene>
    <name evidence="2" type="ORF">CROE0942_LOCUS4079</name>
</gene>
<organism evidence="2">
    <name type="scientific">Cafeteria roenbergensis</name>
    <name type="common">Marine flagellate</name>
    <dbReference type="NCBI Taxonomy" id="33653"/>
    <lineage>
        <taxon>Eukaryota</taxon>
        <taxon>Sar</taxon>
        <taxon>Stramenopiles</taxon>
        <taxon>Bigyra</taxon>
        <taxon>Opalozoa</taxon>
        <taxon>Bicosoecida</taxon>
        <taxon>Cafeteriaceae</taxon>
        <taxon>Cafeteria</taxon>
    </lineage>
</organism>
<feature type="compositionally biased region" description="Acidic residues" evidence="1">
    <location>
        <begin position="1128"/>
        <end position="1141"/>
    </location>
</feature>
<reference evidence="2" key="1">
    <citation type="submission" date="2021-01" db="EMBL/GenBank/DDBJ databases">
        <authorList>
            <person name="Corre E."/>
            <person name="Pelletier E."/>
            <person name="Niang G."/>
            <person name="Scheremetjew M."/>
            <person name="Finn R."/>
            <person name="Kale V."/>
            <person name="Holt S."/>
            <person name="Cochrane G."/>
            <person name="Meng A."/>
            <person name="Brown T."/>
            <person name="Cohen L."/>
        </authorList>
    </citation>
    <scope>NUCLEOTIDE SEQUENCE</scope>
    <source>
        <strain evidence="2">E4-10</strain>
    </source>
</reference>
<dbReference type="InterPro" id="IPR006994">
    <property type="entry name" value="TCF25/Rqc1"/>
</dbReference>
<feature type="compositionally biased region" description="Acidic residues" evidence="1">
    <location>
        <begin position="50"/>
        <end position="59"/>
    </location>
</feature>
<name>A0A7S0JTN2_CAFRO</name>
<dbReference type="PANTHER" id="PTHR22684">
    <property type="entry name" value="NULP1-RELATED"/>
    <property type="match status" value="1"/>
</dbReference>
<dbReference type="GO" id="GO:1990112">
    <property type="term" value="C:RQC complex"/>
    <property type="evidence" value="ECO:0007669"/>
    <property type="project" value="TreeGrafter"/>
</dbReference>